<dbReference type="InterPro" id="IPR022472">
    <property type="entry name" value="VPLPA-CTERM"/>
</dbReference>
<keyword evidence="1" id="KW-0472">Membrane</keyword>
<keyword evidence="1" id="KW-0812">Transmembrane</keyword>
<dbReference type="GeneID" id="97671089"/>
<keyword evidence="1" id="KW-1133">Transmembrane helix</keyword>
<dbReference type="Proteomes" id="UP000049983">
    <property type="component" value="Unassembled WGS sequence"/>
</dbReference>
<reference evidence="4" key="1">
    <citation type="submission" date="2015-07" db="EMBL/GenBank/DDBJ databases">
        <authorList>
            <person name="Rodrigo-Torres Lidia"/>
            <person name="Arahal R.David."/>
        </authorList>
    </citation>
    <scope>NUCLEOTIDE SEQUENCE [LARGE SCALE GENOMIC DNA]</scope>
    <source>
        <strain evidence="4">CECT 5096</strain>
    </source>
</reference>
<feature type="transmembrane region" description="Helical" evidence="1">
    <location>
        <begin position="179"/>
        <end position="198"/>
    </location>
</feature>
<evidence type="ECO:0000256" key="1">
    <source>
        <dbReference type="SAM" id="Phobius"/>
    </source>
</evidence>
<keyword evidence="2" id="KW-0732">Signal</keyword>
<evidence type="ECO:0000256" key="2">
    <source>
        <dbReference type="SAM" id="SignalP"/>
    </source>
</evidence>
<evidence type="ECO:0000313" key="3">
    <source>
        <dbReference type="EMBL" id="CTQ73695.1"/>
    </source>
</evidence>
<dbReference type="EMBL" id="CXWC01000011">
    <property type="protein sequence ID" value="CTQ73695.1"/>
    <property type="molecule type" value="Genomic_DNA"/>
</dbReference>
<evidence type="ECO:0000313" key="4">
    <source>
        <dbReference type="Proteomes" id="UP000049983"/>
    </source>
</evidence>
<name>A0A0M6ZU96_9HYPH</name>
<keyword evidence="4" id="KW-1185">Reference proteome</keyword>
<dbReference type="RefSeq" id="WP_158510324.1">
    <property type="nucleotide sequence ID" value="NZ_CANKXR010000005.1"/>
</dbReference>
<proteinExistence type="predicted"/>
<feature type="chain" id="PRO_5009787874" evidence="2">
    <location>
        <begin position="24"/>
        <end position="204"/>
    </location>
</feature>
<dbReference type="STRING" id="311410.LA5095_00617"/>
<organism evidence="3 4">
    <name type="scientific">Roseibium album</name>
    <dbReference type="NCBI Taxonomy" id="311410"/>
    <lineage>
        <taxon>Bacteria</taxon>
        <taxon>Pseudomonadati</taxon>
        <taxon>Pseudomonadota</taxon>
        <taxon>Alphaproteobacteria</taxon>
        <taxon>Hyphomicrobiales</taxon>
        <taxon>Stappiaceae</taxon>
        <taxon>Roseibium</taxon>
    </lineage>
</organism>
<dbReference type="NCBIfam" id="TIGR03370">
    <property type="entry name" value="VPLPA-CTERM"/>
    <property type="match status" value="1"/>
</dbReference>
<gene>
    <name evidence="3" type="ORF">LA5096_03757</name>
</gene>
<feature type="signal peptide" evidence="2">
    <location>
        <begin position="1"/>
        <end position="23"/>
    </location>
</feature>
<accession>A0A0M6ZU96</accession>
<sequence length="204" mass="20711">MKSLNFAGIAAAIFLAASTVASAAPTLSFSGLNQAQIEALTPVANIAPTSTTGNYFNNVIGNQFNGGGGLIARSPWEGTSHQNTDGVFSSVQGGSSATFEFDKVQTGLSMIWGSPDSYNDLVITLLGGGGTYTINGNDVKGPSGILASLVGVTNVAFQKIVLTSGSNAFEFANLKTTPVPIPAGALLLVTAVGGLALVRRRKSA</sequence>
<protein>
    <submittedName>
        <fullName evidence="3">VPLPA-CTERM protein sorting domain protein</fullName>
    </submittedName>
</protein>
<dbReference type="AlphaFoldDB" id="A0A0M6ZU96"/>